<dbReference type="InterPro" id="IPR017857">
    <property type="entry name" value="Coagulation_fac-like_Gla_dom"/>
</dbReference>
<dbReference type="InterPro" id="IPR043504">
    <property type="entry name" value="Peptidase_S1_PA_chymotrypsin"/>
</dbReference>
<feature type="disulfide bond" evidence="16">
    <location>
        <begin position="113"/>
        <end position="122"/>
    </location>
</feature>
<keyword evidence="10" id="KW-0094">Blood coagulation</keyword>
<dbReference type="SMART" id="SM00181">
    <property type="entry name" value="EGF"/>
    <property type="match status" value="4"/>
</dbReference>
<dbReference type="InterPro" id="IPR018097">
    <property type="entry name" value="EGF_Ca-bd_CS"/>
</dbReference>
<dbReference type="Gene3D" id="2.40.10.10">
    <property type="entry name" value="Trypsin-like serine proteases"/>
    <property type="match status" value="4"/>
</dbReference>
<dbReference type="PROSITE" id="PS01186">
    <property type="entry name" value="EGF_2"/>
    <property type="match status" value="1"/>
</dbReference>
<feature type="domain" description="EGF-like" evidence="19">
    <location>
        <begin position="87"/>
        <end position="123"/>
    </location>
</feature>
<dbReference type="SUPFAM" id="SSF50494">
    <property type="entry name" value="Trypsin-like serine proteases"/>
    <property type="match status" value="2"/>
</dbReference>
<keyword evidence="17" id="KW-0720">Serine protease</keyword>
<keyword evidence="5" id="KW-0964">Secreted</keyword>
<keyword evidence="11 16" id="KW-1015">Disulfide bond</keyword>
<keyword evidence="9" id="KW-0106">Calcium</keyword>
<keyword evidence="8" id="KW-0677">Repeat</keyword>
<evidence type="ECO:0000256" key="17">
    <source>
        <dbReference type="RuleBase" id="RU363034"/>
    </source>
</evidence>
<dbReference type="InterPro" id="IPR018114">
    <property type="entry name" value="TRYPSIN_HIS"/>
</dbReference>
<dbReference type="InterPro" id="IPR033116">
    <property type="entry name" value="TRYPSIN_SER"/>
</dbReference>
<comment type="catalytic activity">
    <reaction evidence="1">
        <text>Selective cleavage of Arg-|-Thr and then Arg-|-Ile bonds in prothrombin to form thrombin.</text>
        <dbReference type="EC" id="3.4.21.6"/>
    </reaction>
</comment>
<dbReference type="PROSITE" id="PS00134">
    <property type="entry name" value="TRYPSIN_HIS"/>
    <property type="match status" value="2"/>
</dbReference>
<dbReference type="Gene3D" id="4.10.740.10">
    <property type="entry name" value="Coagulation Factor IX"/>
    <property type="match status" value="2"/>
</dbReference>
<dbReference type="PROSITE" id="PS01187">
    <property type="entry name" value="EGF_CA"/>
    <property type="match status" value="2"/>
</dbReference>
<evidence type="ECO:0000256" key="10">
    <source>
        <dbReference type="ARBA" id="ARBA00023084"/>
    </source>
</evidence>
<feature type="signal peptide" evidence="18">
    <location>
        <begin position="1"/>
        <end position="22"/>
    </location>
</feature>
<protein>
    <recommendedName>
        <fullName evidence="14">Coagulation factor X</fullName>
        <ecNumber evidence="3">3.4.21.6</ecNumber>
    </recommendedName>
    <alternativeName>
        <fullName evidence="15">Stuart factor</fullName>
    </alternativeName>
</protein>
<evidence type="ECO:0000313" key="23">
    <source>
        <dbReference type="RefSeq" id="XP_040589325.1"/>
    </source>
</evidence>
<dbReference type="PRINTS" id="PR00001">
    <property type="entry name" value="GLABLOOD"/>
</dbReference>
<keyword evidence="18" id="KW-0732">Signal</keyword>
<dbReference type="InterPro" id="IPR000294">
    <property type="entry name" value="GLA_domain"/>
</dbReference>
<dbReference type="RefSeq" id="XP_040589325.1">
    <property type="nucleotide sequence ID" value="XM_040733391.1"/>
</dbReference>
<dbReference type="Gene3D" id="2.10.25.10">
    <property type="entry name" value="Laminin"/>
    <property type="match status" value="4"/>
</dbReference>
<dbReference type="SMART" id="SM00179">
    <property type="entry name" value="EGF_CA"/>
    <property type="match status" value="2"/>
</dbReference>
<evidence type="ECO:0000259" key="21">
    <source>
        <dbReference type="PROSITE" id="PS50998"/>
    </source>
</evidence>
<keyword evidence="4" id="KW-0301">Gamma-carboxyglutamic acid</keyword>
<evidence type="ECO:0000256" key="7">
    <source>
        <dbReference type="ARBA" id="ARBA00022696"/>
    </source>
</evidence>
<dbReference type="CDD" id="cd00190">
    <property type="entry name" value="Tryp_SPc"/>
    <property type="match status" value="2"/>
</dbReference>
<evidence type="ECO:0000256" key="13">
    <source>
        <dbReference type="ARBA" id="ARBA00023278"/>
    </source>
</evidence>
<evidence type="ECO:0000256" key="1">
    <source>
        <dbReference type="ARBA" id="ARBA00001239"/>
    </source>
</evidence>
<feature type="disulfide bond" evidence="16">
    <location>
        <begin position="650"/>
        <end position="659"/>
    </location>
</feature>
<dbReference type="PANTHER" id="PTHR24278:SF28">
    <property type="entry name" value="COAGULATION FACTOR X"/>
    <property type="match status" value="1"/>
</dbReference>
<keyword evidence="6 16" id="KW-0245">EGF-like domain</keyword>
<evidence type="ECO:0000256" key="4">
    <source>
        <dbReference type="ARBA" id="ARBA00022479"/>
    </source>
</evidence>
<dbReference type="PROSITE" id="PS00022">
    <property type="entry name" value="EGF_1"/>
    <property type="match status" value="2"/>
</dbReference>
<dbReference type="InterPro" id="IPR035972">
    <property type="entry name" value="GLA-like_dom_SF"/>
</dbReference>
<evidence type="ECO:0000256" key="18">
    <source>
        <dbReference type="SAM" id="SignalP"/>
    </source>
</evidence>
<evidence type="ECO:0000256" key="12">
    <source>
        <dbReference type="ARBA" id="ARBA00023180"/>
    </source>
</evidence>
<dbReference type="PROSITE" id="PS00010">
    <property type="entry name" value="ASX_HYDROXYL"/>
    <property type="match status" value="2"/>
</dbReference>
<dbReference type="SUPFAM" id="SSF57184">
    <property type="entry name" value="Growth factor receptor domain"/>
    <property type="match status" value="1"/>
</dbReference>
<evidence type="ECO:0000256" key="2">
    <source>
        <dbReference type="ARBA" id="ARBA00004613"/>
    </source>
</evidence>
<dbReference type="PROSITE" id="PS50026">
    <property type="entry name" value="EGF_3"/>
    <property type="match status" value="2"/>
</dbReference>
<dbReference type="PROSITE" id="PS00011">
    <property type="entry name" value="GLA_1"/>
    <property type="match status" value="2"/>
</dbReference>
<feature type="domain" description="Peptidase S1" evidence="20">
    <location>
        <begin position="770"/>
        <end position="1002"/>
    </location>
</feature>
<proteinExistence type="predicted"/>
<evidence type="ECO:0000259" key="19">
    <source>
        <dbReference type="PROSITE" id="PS50026"/>
    </source>
</evidence>
<evidence type="ECO:0000256" key="6">
    <source>
        <dbReference type="ARBA" id="ARBA00022536"/>
    </source>
</evidence>
<comment type="caution">
    <text evidence="16">Lacks conserved residue(s) required for the propagation of feature annotation.</text>
</comment>
<evidence type="ECO:0000256" key="11">
    <source>
        <dbReference type="ARBA" id="ARBA00023157"/>
    </source>
</evidence>
<dbReference type="Pfam" id="PF00089">
    <property type="entry name" value="Trypsin"/>
    <property type="match status" value="2"/>
</dbReference>
<dbReference type="InterPro" id="IPR001881">
    <property type="entry name" value="EGF-like_Ca-bd_dom"/>
</dbReference>
<reference evidence="23" key="1">
    <citation type="submission" date="2025-08" db="UniProtKB">
        <authorList>
            <consortium name="RefSeq"/>
        </authorList>
    </citation>
    <scope>IDENTIFICATION</scope>
    <source>
        <tissue evidence="23">Liver</tissue>
    </source>
</reference>
<evidence type="ECO:0000256" key="14">
    <source>
        <dbReference type="ARBA" id="ARBA00040873"/>
    </source>
</evidence>
<dbReference type="InterPro" id="IPR000742">
    <property type="entry name" value="EGF"/>
</dbReference>
<evidence type="ECO:0000256" key="3">
    <source>
        <dbReference type="ARBA" id="ARBA00012181"/>
    </source>
</evidence>
<keyword evidence="22" id="KW-1185">Reference proteome</keyword>
<gene>
    <name evidence="23" type="primary">LOC101828456</name>
</gene>
<evidence type="ECO:0000313" key="22">
    <source>
        <dbReference type="Proteomes" id="UP000886700"/>
    </source>
</evidence>
<dbReference type="SMART" id="SM00069">
    <property type="entry name" value="GLA"/>
    <property type="match status" value="2"/>
</dbReference>
<feature type="domain" description="Gla" evidence="21">
    <location>
        <begin position="578"/>
        <end position="624"/>
    </location>
</feature>
<dbReference type="InterPro" id="IPR001314">
    <property type="entry name" value="Peptidase_S1A"/>
</dbReference>
<evidence type="ECO:0000256" key="16">
    <source>
        <dbReference type="PROSITE-ProRule" id="PRU00076"/>
    </source>
</evidence>
<dbReference type="Proteomes" id="UP000886700">
    <property type="component" value="Unplaced"/>
</dbReference>
<dbReference type="InterPro" id="IPR050442">
    <property type="entry name" value="Peptidase_S1_coag_factors"/>
</dbReference>
<name>A0ABM2WEJ9_MESAU</name>
<dbReference type="InterPro" id="IPR009030">
    <property type="entry name" value="Growth_fac_rcpt_cys_sf"/>
</dbReference>
<dbReference type="PROSITE" id="PS00135">
    <property type="entry name" value="TRYPSIN_SER"/>
    <property type="match status" value="2"/>
</dbReference>
<feature type="domain" description="EGF-like" evidence="19">
    <location>
        <begin position="624"/>
        <end position="660"/>
    </location>
</feature>
<accession>A0ABM2WEJ9</accession>
<evidence type="ECO:0000256" key="15">
    <source>
        <dbReference type="ARBA" id="ARBA00041550"/>
    </source>
</evidence>
<organism evidence="22 23">
    <name type="scientific">Mesocricetus auratus</name>
    <name type="common">Golden hamster</name>
    <dbReference type="NCBI Taxonomy" id="10036"/>
    <lineage>
        <taxon>Eukaryota</taxon>
        <taxon>Metazoa</taxon>
        <taxon>Chordata</taxon>
        <taxon>Craniata</taxon>
        <taxon>Vertebrata</taxon>
        <taxon>Euteleostomi</taxon>
        <taxon>Mammalia</taxon>
        <taxon>Eutheria</taxon>
        <taxon>Euarchontoglires</taxon>
        <taxon>Glires</taxon>
        <taxon>Rodentia</taxon>
        <taxon>Myomorpha</taxon>
        <taxon>Muroidea</taxon>
        <taxon>Cricetidae</taxon>
        <taxon>Cricetinae</taxon>
        <taxon>Mesocricetus</taxon>
    </lineage>
</organism>
<comment type="subcellular location">
    <subcellularLocation>
        <location evidence="2">Secreted</location>
    </subcellularLocation>
</comment>
<dbReference type="InterPro" id="IPR001254">
    <property type="entry name" value="Trypsin_dom"/>
</dbReference>
<dbReference type="SUPFAM" id="SSF57196">
    <property type="entry name" value="EGF/Laminin"/>
    <property type="match status" value="1"/>
</dbReference>
<sequence>MVPQSLGLVFFCFLLQLQGPLGAVVFLTQEEAHSVLHRQRRAYSFLEELRTGSLERECLEEQCSFEEAREIFKSTERTKQFWMVYTDGDQCASNPCQNGGTCQDHLQSYVCFCLIDFEGRNCEKNKNAQLICANENGGCDQYCTDNPGTKRTCRCHEDYVLQPDGVSCKPKVEYPCGRMPVVEKRNSSSPQGRIVGGKVCPKGECPWQAVLKSSGILLCGATLMDTSWIVSAAHCFDGIRSWRNITVVLGEHDFSEKDGPEQVRRVVQVFIPDKYSPGKIDHDIALLRLHRPVTLTDYVVPLCLPERAFSENTLSRIRFSRVSGWGQLLDHGATALELMAVEVPRMMTQDCLERAKHSSNTPKITDNMFCAGYVDGTKDACKGDSGGPHATHYRGTWYLTGVVSWGEGCAAVGHVGVYTRVSRYTDWLIRFMDSKLQVGVYRVELLYLLGHQQLMQQGWKWQAWWANTPSANPDVCHGAMWTPLDVTYQRSERVSRPRQFRVPVPRRLDKQREHGHLGPAVSEPCPMPVTATAVLDHTMGSLLRLSLLCVVLASLVLHGRSVFINREHANSVLTRIRRANSIFEELKKGNLERECMEEMCSYEEAREVFEDVKKTNEFWNKYVDGDQCDNNPCQNQGQCQDGLGDYTCTCMEGFEGKDCEFFVRKLCSLDNGECDQFCSEEQNTVVCSCASGYFLGDDGKSCISTVPFPCGKTTIGRRKRSLGQSTNHSEPVTEDFIMDLDMLSPTESPSDLLNLNQTQPEKDGTDLIRIVGGRECKDGECPWQALLINDDNEGFCGGTILNEFYILTAAHCLHQAKRFKVRVGDRNTELEEGNEMTHEVDVVIKHNKFVRETYDFDIAVLRLKTPIIFRMNVAPACLPEKDWAEATLMTQKSGIVSGFGRTHEKGRQSHILKKLEVPYVDRNTCKLSTSFTITQNMFCAGYDAKPEDACQGDSGGPHVTRFKDTYFVTGIVSWGEGCARKGKYGIYTKVTAFLRWIDKSMRARVVPTSEIPRSTSPPH</sequence>
<dbReference type="Pfam" id="PF00594">
    <property type="entry name" value="Gla"/>
    <property type="match status" value="2"/>
</dbReference>
<keyword evidence="12" id="KW-0325">Glycoprotein</keyword>
<keyword evidence="17" id="KW-0378">Hydrolase</keyword>
<dbReference type="InterPro" id="IPR009003">
    <property type="entry name" value="Peptidase_S1_PA"/>
</dbReference>
<dbReference type="PROSITE" id="PS50240">
    <property type="entry name" value="TRYPSIN_DOM"/>
    <property type="match status" value="2"/>
</dbReference>
<feature type="domain" description="Peptidase S1" evidence="20">
    <location>
        <begin position="194"/>
        <end position="433"/>
    </location>
</feature>
<keyword evidence="7" id="KW-0356">Hemostasis</keyword>
<dbReference type="EC" id="3.4.21.6" evidence="3"/>
<dbReference type="PROSITE" id="PS50998">
    <property type="entry name" value="GLA_2"/>
    <property type="match status" value="2"/>
</dbReference>
<feature type="domain" description="Gla" evidence="21">
    <location>
        <begin position="41"/>
        <end position="87"/>
    </location>
</feature>
<dbReference type="CDD" id="cd00054">
    <property type="entry name" value="EGF_CA"/>
    <property type="match status" value="2"/>
</dbReference>
<dbReference type="SMART" id="SM00020">
    <property type="entry name" value="Tryp_SPc"/>
    <property type="match status" value="2"/>
</dbReference>
<dbReference type="PRINTS" id="PR00722">
    <property type="entry name" value="CHYMOTRYPSIN"/>
</dbReference>
<evidence type="ECO:0000259" key="20">
    <source>
        <dbReference type="PROSITE" id="PS50240"/>
    </source>
</evidence>
<dbReference type="GeneID" id="101828456"/>
<dbReference type="PANTHER" id="PTHR24278">
    <property type="entry name" value="COAGULATION FACTOR"/>
    <property type="match status" value="1"/>
</dbReference>
<dbReference type="Pfam" id="PF14670">
    <property type="entry name" value="FXa_inhibition"/>
    <property type="match status" value="2"/>
</dbReference>
<dbReference type="SUPFAM" id="SSF57630">
    <property type="entry name" value="GLA-domain"/>
    <property type="match status" value="2"/>
</dbReference>
<evidence type="ECO:0000256" key="9">
    <source>
        <dbReference type="ARBA" id="ARBA00022837"/>
    </source>
</evidence>
<evidence type="ECO:0000256" key="5">
    <source>
        <dbReference type="ARBA" id="ARBA00022525"/>
    </source>
</evidence>
<dbReference type="Pfam" id="PF00008">
    <property type="entry name" value="EGF"/>
    <property type="match status" value="2"/>
</dbReference>
<keyword evidence="13" id="KW-0379">Hydroxylation</keyword>
<keyword evidence="17" id="KW-0645">Protease</keyword>
<dbReference type="InterPro" id="IPR000152">
    <property type="entry name" value="EGF-type_Asp/Asn_hydroxyl_site"/>
</dbReference>
<evidence type="ECO:0000256" key="8">
    <source>
        <dbReference type="ARBA" id="ARBA00022737"/>
    </source>
</evidence>
<feature type="chain" id="PRO_5046253439" description="Coagulation factor X" evidence="18">
    <location>
        <begin position="23"/>
        <end position="1019"/>
    </location>
</feature>